<keyword evidence="1" id="KW-0472">Membrane</keyword>
<sequence length="553" mass="64337">MVKQLFLCALLSLTSAVHAGNRSTQLARLNSVLAQQPYYLKAREQHIERLKVQLQHEQRVQQRLQLYDQLYQNYYVFQFDSAMKYIDRSIEYAKHEGLTSYYAQNIIQKADLLSIGGLYSQALESIGLLEPSTLSATLKFSYYLTLFHIYIYWADYCNDAVYAPRYRELGRKNLVLAMLFLNKHDKRYSYYMGEYSGYILNNPLEARKYYLQSVATMPEDTRIHAMACFALACNYNAAGDTDNYENYLLMACISDAKSLTMENMALQNLAMYTLEHGEGTLAIEDAQRYINISLNNAKFYNSRLRIIEVSNRLPVIVNSYQRQLQQTNSFFRNSLLVISLFAIFLFVSIAFIFRQNHRLTHSRKKLQVSNHRLSEMNERQSMLNEQLHELNERLVVTNKKREGLVKLYIGLCSRFINRLKKQQTLVKRKIKANQAQELLTQLSSDRLSEEDATIFLSRFDKAFLDLYPTFPAELNALLRPEGQIFQVDHHTMTTEQRIMALVRLGVTESAEIANLLFYSSQTIYNYRSAIRSKALDKANFEQQVAQLCTVMPD</sequence>
<dbReference type="Proteomes" id="UP000190065">
    <property type="component" value="Unassembled WGS sequence"/>
</dbReference>
<keyword evidence="1" id="KW-0812">Transmembrane</keyword>
<evidence type="ECO:0000256" key="1">
    <source>
        <dbReference type="SAM" id="Phobius"/>
    </source>
</evidence>
<evidence type="ECO:0000313" key="4">
    <source>
        <dbReference type="EMBL" id="SJZ57658.1"/>
    </source>
</evidence>
<feature type="chain" id="PRO_5010583938" description="DUF6377 domain-containing protein" evidence="2">
    <location>
        <begin position="20"/>
        <end position="553"/>
    </location>
</feature>
<dbReference type="STRING" id="28136.SAMN02745202_00523"/>
<dbReference type="Pfam" id="PF19904">
    <property type="entry name" value="DUF6377"/>
    <property type="match status" value="1"/>
</dbReference>
<feature type="transmembrane region" description="Helical" evidence="1">
    <location>
        <begin position="330"/>
        <end position="353"/>
    </location>
</feature>
<keyword evidence="1" id="KW-1133">Transmembrane helix</keyword>
<feature type="signal peptide" evidence="2">
    <location>
        <begin position="1"/>
        <end position="19"/>
    </location>
</feature>
<evidence type="ECO:0000256" key="2">
    <source>
        <dbReference type="SAM" id="SignalP"/>
    </source>
</evidence>
<dbReference type="AlphaFoldDB" id="A0A1T4LT02"/>
<dbReference type="RefSeq" id="WP_025069951.1">
    <property type="nucleotide sequence ID" value="NZ_FUXK01000004.1"/>
</dbReference>
<evidence type="ECO:0000313" key="5">
    <source>
        <dbReference type="Proteomes" id="UP000190065"/>
    </source>
</evidence>
<proteinExistence type="predicted"/>
<organism evidence="4 5">
    <name type="scientific">Segatella oulorum</name>
    <dbReference type="NCBI Taxonomy" id="28136"/>
    <lineage>
        <taxon>Bacteria</taxon>
        <taxon>Pseudomonadati</taxon>
        <taxon>Bacteroidota</taxon>
        <taxon>Bacteroidia</taxon>
        <taxon>Bacteroidales</taxon>
        <taxon>Prevotellaceae</taxon>
        <taxon>Segatella</taxon>
    </lineage>
</organism>
<name>A0A1T4LT02_9BACT</name>
<feature type="domain" description="DUF6377" evidence="3">
    <location>
        <begin position="255"/>
        <end position="513"/>
    </location>
</feature>
<gene>
    <name evidence="4" type="ORF">SAMN02745202_00523</name>
</gene>
<reference evidence="4 5" key="1">
    <citation type="submission" date="2017-02" db="EMBL/GenBank/DDBJ databases">
        <authorList>
            <person name="Peterson S.W."/>
        </authorList>
    </citation>
    <scope>NUCLEOTIDE SEQUENCE [LARGE SCALE GENOMIC DNA]</scope>
    <source>
        <strain evidence="4 5">ATCC 43324</strain>
    </source>
</reference>
<dbReference type="EMBL" id="FUXK01000004">
    <property type="protein sequence ID" value="SJZ57658.1"/>
    <property type="molecule type" value="Genomic_DNA"/>
</dbReference>
<keyword evidence="2" id="KW-0732">Signal</keyword>
<evidence type="ECO:0000259" key="3">
    <source>
        <dbReference type="Pfam" id="PF19904"/>
    </source>
</evidence>
<dbReference type="eggNOG" id="COG2956">
    <property type="taxonomic scope" value="Bacteria"/>
</dbReference>
<accession>A0A1T4LT02</accession>
<protein>
    <recommendedName>
        <fullName evidence="3">DUF6377 domain-containing protein</fullName>
    </recommendedName>
</protein>
<dbReference type="InterPro" id="IPR045957">
    <property type="entry name" value="DUF6377"/>
</dbReference>